<protein>
    <recommendedName>
        <fullName evidence="2">BTB domain-containing protein</fullName>
    </recommendedName>
</protein>
<feature type="region of interest" description="Disordered" evidence="1">
    <location>
        <begin position="511"/>
        <end position="539"/>
    </location>
</feature>
<dbReference type="InterPro" id="IPR000210">
    <property type="entry name" value="BTB/POZ_dom"/>
</dbReference>
<dbReference type="SUPFAM" id="SSF54695">
    <property type="entry name" value="POZ domain"/>
    <property type="match status" value="1"/>
</dbReference>
<gene>
    <name evidence="3" type="ORF">BRETT_000474</name>
</gene>
<dbReference type="AlphaFoldDB" id="A0A871RF98"/>
<evidence type="ECO:0000256" key="1">
    <source>
        <dbReference type="SAM" id="MobiDB-lite"/>
    </source>
</evidence>
<dbReference type="GeneID" id="64572399"/>
<dbReference type="EMBL" id="CP063136">
    <property type="protein sequence ID" value="QOU20760.1"/>
    <property type="molecule type" value="Genomic_DNA"/>
</dbReference>
<dbReference type="Proteomes" id="UP000663131">
    <property type="component" value="Chromosome 8"/>
</dbReference>
<evidence type="ECO:0000313" key="4">
    <source>
        <dbReference type="Proteomes" id="UP000663131"/>
    </source>
</evidence>
<dbReference type="PANTHER" id="PTHR47369">
    <property type="entry name" value="BTB/POZ DOMAIN-CONTAINING PROTEIN"/>
    <property type="match status" value="1"/>
</dbReference>
<name>A0A871RF98_DEKBR</name>
<feature type="domain" description="BTB" evidence="2">
    <location>
        <begin position="58"/>
        <end position="139"/>
    </location>
</feature>
<reference evidence="3" key="1">
    <citation type="submission" date="2020-10" db="EMBL/GenBank/DDBJ databases">
        <authorList>
            <person name="Palmer J.M."/>
        </authorList>
    </citation>
    <scope>NUCLEOTIDE SEQUENCE</scope>
    <source>
        <strain evidence="3">UCD 2041</strain>
    </source>
</reference>
<dbReference type="PANTHER" id="PTHR47369:SF1">
    <property type="entry name" value="BTB_POZ DOMAIN-CONTAINING PROTEIN"/>
    <property type="match status" value="1"/>
</dbReference>
<dbReference type="RefSeq" id="XP_041137253.1">
    <property type="nucleotide sequence ID" value="XM_041279039.1"/>
</dbReference>
<dbReference type="InterPro" id="IPR011333">
    <property type="entry name" value="SKP1/BTB/POZ_sf"/>
</dbReference>
<evidence type="ECO:0000313" key="3">
    <source>
        <dbReference type="EMBL" id="QOU20760.1"/>
    </source>
</evidence>
<evidence type="ECO:0000259" key="2">
    <source>
        <dbReference type="PROSITE" id="PS50097"/>
    </source>
</evidence>
<accession>A0A871RF98</accession>
<reference evidence="3" key="2">
    <citation type="journal article" name="BMC Genomics">
        <title>New genome assemblies reveal patterns of domestication and adaptation across Brettanomyces (Dekkera) species.</title>
        <authorList>
            <person name="Roach M.J."/>
            <person name="Borneman A.R."/>
        </authorList>
    </citation>
    <scope>NUCLEOTIDE SEQUENCE</scope>
    <source>
        <strain evidence="3">UCD 2041</strain>
    </source>
</reference>
<dbReference type="PROSITE" id="PS50097">
    <property type="entry name" value="BTB"/>
    <property type="match status" value="1"/>
</dbReference>
<dbReference type="Gene3D" id="3.30.710.10">
    <property type="entry name" value="Potassium Channel Kv1.1, Chain A"/>
    <property type="match status" value="1"/>
</dbReference>
<feature type="compositionally biased region" description="Polar residues" evidence="1">
    <location>
        <begin position="511"/>
        <end position="524"/>
    </location>
</feature>
<dbReference type="KEGG" id="bbrx:BRETT_000474"/>
<sequence>MSRNSSIMRKASSENVVSMETSEATMEQQYKICPYGCCKTESITGYVFQKGFMEGLYSDVRVNAFGKSYKLHKLFLERSPYFKSLFGWSTDSDSEESGSYEINDDVRENGDGSNLYTLSFDDDEECTQKSFELALARLYGSANIEEENKIPYNMIAVGQYLAISDIVCTATDYIVKQMDMSNISENLRFATANNYGSASERIIQNGKGILCADGWEYGPAKWDEIPESVIAEIVGEDYFFVPTEWDRCIFIIKLIERRLMVSPTDREKVKLLRKALNEKIHFCHMTPDQLQELELLRDANGAHYINPQVLHNALWRAMQIKRLVLEAPNVPQLENVVTNPVPPTEDSVWYKVPQKDDTISGLPAELDELLYTNEPTISNNQEALKGDGNAKSTQGRHMEEQDSLKRYCWTKFPSFRFSVSFANVSDLLPNRRVYAKTFWYAGSYWNLYLQKNRISSRHSYQVGVYLHRASSSSLSSPPKNGLVNPDIYADNINYKTGPIRYSANSSLETTNELETPANASSLSTPIPMKPDSDSGASSMDSTRIITNTDQNELKEHISEDPLTAFSEMSISGNYNEMSPKKMGYTNGKSGKSIPGTNYEDHRDSIRVYFVIFTPSRRMKPTIASFLSVPNDFSRSQSWGWKSNSMCVFNEDGTFPANHSPHLKFMIVLGNV</sequence>
<dbReference type="OrthoDB" id="6359943at2759"/>
<proteinExistence type="predicted"/>
<organism evidence="3 4">
    <name type="scientific">Dekkera bruxellensis</name>
    <name type="common">Brettanomyces custersii</name>
    <dbReference type="NCBI Taxonomy" id="5007"/>
    <lineage>
        <taxon>Eukaryota</taxon>
        <taxon>Fungi</taxon>
        <taxon>Dikarya</taxon>
        <taxon>Ascomycota</taxon>
        <taxon>Saccharomycotina</taxon>
        <taxon>Pichiomycetes</taxon>
        <taxon>Pichiales</taxon>
        <taxon>Pichiaceae</taxon>
        <taxon>Brettanomyces</taxon>
    </lineage>
</organism>